<comment type="caution">
    <text evidence="7">The sequence shown here is derived from an EMBL/GenBank/DDBJ whole genome shotgun (WGS) entry which is preliminary data.</text>
</comment>
<dbReference type="PANTHER" id="PTHR33507">
    <property type="entry name" value="INNER MEMBRANE PROTEIN YBBJ"/>
    <property type="match status" value="1"/>
</dbReference>
<evidence type="ECO:0000313" key="8">
    <source>
        <dbReference type="Proteomes" id="UP001055804"/>
    </source>
</evidence>
<dbReference type="Proteomes" id="UP001055804">
    <property type="component" value="Unassembled WGS sequence"/>
</dbReference>
<dbReference type="EMBL" id="JAMZFT010000001">
    <property type="protein sequence ID" value="MCP1335564.1"/>
    <property type="molecule type" value="Genomic_DNA"/>
</dbReference>
<evidence type="ECO:0000256" key="3">
    <source>
        <dbReference type="ARBA" id="ARBA00022989"/>
    </source>
</evidence>
<keyword evidence="2 5" id="KW-0812">Transmembrane</keyword>
<dbReference type="InterPro" id="IPR012340">
    <property type="entry name" value="NA-bd_OB-fold"/>
</dbReference>
<comment type="subcellular location">
    <subcellularLocation>
        <location evidence="1">Membrane</location>
        <topology evidence="1">Multi-pass membrane protein</topology>
    </subcellularLocation>
</comment>
<reference evidence="7" key="1">
    <citation type="submission" date="2022-06" db="EMBL/GenBank/DDBJ databases">
        <title>Isolation and Genomics of Futiania mangrovii gen. nov., sp. nov., a Rare and Metabolically-versatile member in the Class Alphaproteobacteria.</title>
        <authorList>
            <person name="Liu L."/>
            <person name="Huang W.-C."/>
            <person name="Pan J."/>
            <person name="Li J."/>
            <person name="Huang Y."/>
            <person name="Du H."/>
            <person name="Liu Y."/>
            <person name="Li M."/>
        </authorList>
    </citation>
    <scope>NUCLEOTIDE SEQUENCE</scope>
    <source>
        <strain evidence="7">FT118</strain>
    </source>
</reference>
<organism evidence="7 8">
    <name type="scientific">Futiania mangrovi</name>
    <dbReference type="NCBI Taxonomy" id="2959716"/>
    <lineage>
        <taxon>Bacteria</taxon>
        <taxon>Pseudomonadati</taxon>
        <taxon>Pseudomonadota</taxon>
        <taxon>Alphaproteobacteria</taxon>
        <taxon>Futianiales</taxon>
        <taxon>Futianiaceae</taxon>
        <taxon>Futiania</taxon>
    </lineage>
</organism>
<proteinExistence type="predicted"/>
<feature type="transmembrane region" description="Helical" evidence="5">
    <location>
        <begin position="6"/>
        <end position="24"/>
    </location>
</feature>
<accession>A0A9J6P805</accession>
<sequence length="149" mass="16184">MENLFDLTWGWIIGGLILAGLEIAIPGVFLMWIGLGAIATGVVLALFPDLPFAWQALFFAVLMLSSLGLGFMIQRQSNRTPETQLLNHELQAMIGRRYVAITPFAAGRGRIKVQDSSFAAISDEEIAEGDLVEVVAIADGRPQVVKRTA</sequence>
<evidence type="ECO:0000313" key="7">
    <source>
        <dbReference type="EMBL" id="MCP1335564.1"/>
    </source>
</evidence>
<dbReference type="InterPro" id="IPR052165">
    <property type="entry name" value="Membrane_assoc_protease"/>
</dbReference>
<evidence type="ECO:0000256" key="4">
    <source>
        <dbReference type="ARBA" id="ARBA00023136"/>
    </source>
</evidence>
<protein>
    <submittedName>
        <fullName evidence="7">NfeD family protein</fullName>
    </submittedName>
</protein>
<keyword evidence="8" id="KW-1185">Reference proteome</keyword>
<feature type="transmembrane region" description="Helical" evidence="5">
    <location>
        <begin position="53"/>
        <end position="73"/>
    </location>
</feature>
<evidence type="ECO:0000256" key="2">
    <source>
        <dbReference type="ARBA" id="ARBA00022692"/>
    </source>
</evidence>
<keyword evidence="3 5" id="KW-1133">Transmembrane helix</keyword>
<dbReference type="Gene3D" id="2.40.50.140">
    <property type="entry name" value="Nucleic acid-binding proteins"/>
    <property type="match status" value="1"/>
</dbReference>
<dbReference type="RefSeq" id="WP_269331505.1">
    <property type="nucleotide sequence ID" value="NZ_JAMZFT010000001.1"/>
</dbReference>
<name>A0A9J6P805_9PROT</name>
<dbReference type="GO" id="GO:0005886">
    <property type="term" value="C:plasma membrane"/>
    <property type="evidence" value="ECO:0007669"/>
    <property type="project" value="TreeGrafter"/>
</dbReference>
<feature type="domain" description="NfeD-like C-terminal" evidence="6">
    <location>
        <begin position="91"/>
        <end position="140"/>
    </location>
</feature>
<evidence type="ECO:0000256" key="1">
    <source>
        <dbReference type="ARBA" id="ARBA00004141"/>
    </source>
</evidence>
<dbReference type="InterPro" id="IPR002810">
    <property type="entry name" value="NfeD-like_C"/>
</dbReference>
<dbReference type="PANTHER" id="PTHR33507:SF3">
    <property type="entry name" value="INNER MEMBRANE PROTEIN YBBJ"/>
    <property type="match status" value="1"/>
</dbReference>
<dbReference type="AlphaFoldDB" id="A0A9J6P805"/>
<evidence type="ECO:0000259" key="6">
    <source>
        <dbReference type="Pfam" id="PF01957"/>
    </source>
</evidence>
<evidence type="ECO:0000256" key="5">
    <source>
        <dbReference type="SAM" id="Phobius"/>
    </source>
</evidence>
<gene>
    <name evidence="7" type="ORF">NJQ99_03995</name>
</gene>
<dbReference type="Pfam" id="PF01957">
    <property type="entry name" value="NfeD"/>
    <property type="match status" value="1"/>
</dbReference>
<keyword evidence="4 5" id="KW-0472">Membrane</keyword>